<feature type="domain" description="Pyridoxamine 5'-phosphate oxidase N-terminal" evidence="6">
    <location>
        <begin position="42"/>
        <end position="150"/>
    </location>
</feature>
<dbReference type="EMBL" id="JBHSCN010000003">
    <property type="protein sequence ID" value="MFC4242711.1"/>
    <property type="molecule type" value="Genomic_DNA"/>
</dbReference>
<keyword evidence="3" id="KW-0285">Flavoprotein</keyword>
<evidence type="ECO:0000256" key="3">
    <source>
        <dbReference type="ARBA" id="ARBA00022630"/>
    </source>
</evidence>
<comment type="cofactor">
    <cofactor evidence="1">
        <name>FMN</name>
        <dbReference type="ChEBI" id="CHEBI:58210"/>
    </cofactor>
</comment>
<dbReference type="PANTHER" id="PTHR10851">
    <property type="entry name" value="PYRIDOXINE-5-PHOSPHATE OXIDASE"/>
    <property type="match status" value="1"/>
</dbReference>
<dbReference type="RefSeq" id="WP_390227609.1">
    <property type="nucleotide sequence ID" value="NZ_JBHSCN010000003.1"/>
</dbReference>
<dbReference type="Proteomes" id="UP001595900">
    <property type="component" value="Unassembled WGS sequence"/>
</dbReference>
<keyword evidence="4" id="KW-0288">FMN</keyword>
<keyword evidence="9" id="KW-1185">Reference proteome</keyword>
<evidence type="ECO:0000313" key="8">
    <source>
        <dbReference type="EMBL" id="MFC4242711.1"/>
    </source>
</evidence>
<evidence type="ECO:0000256" key="1">
    <source>
        <dbReference type="ARBA" id="ARBA00001917"/>
    </source>
</evidence>
<dbReference type="PANTHER" id="PTHR10851:SF0">
    <property type="entry name" value="PYRIDOXINE-5'-PHOSPHATE OXIDASE"/>
    <property type="match status" value="1"/>
</dbReference>
<dbReference type="Gene3D" id="2.30.110.10">
    <property type="entry name" value="Electron Transport, Fmn-binding Protein, Chain A"/>
    <property type="match status" value="1"/>
</dbReference>
<sequence length="218" mass="24099">MSTLRDRLRATPSVIGTAPAFDPAAAPEDPRKLFLEWLNVALDANVPEPHVTTLSTVDADGQPDARVLVLKDVTDDGAFEIATSDESAKGQQLATNPRVALSFYWTPLARSVRLRGTATRATPAESAADFLARHPASRAIALVGRQSAPLADDVERERLIAANLARVEADPELVSEAWTVWRIVPIEIQFWQGDSSRNHLRLRYDRTGDGWQRQRLWA</sequence>
<dbReference type="InterPro" id="IPR011576">
    <property type="entry name" value="Pyridox_Oxase_N"/>
</dbReference>
<keyword evidence="5" id="KW-0560">Oxidoreductase</keyword>
<dbReference type="Pfam" id="PF10590">
    <property type="entry name" value="PNP_phzG_C"/>
    <property type="match status" value="1"/>
</dbReference>
<dbReference type="NCBIfam" id="NF004231">
    <property type="entry name" value="PRK05679.1"/>
    <property type="match status" value="1"/>
</dbReference>
<reference evidence="9" key="1">
    <citation type="journal article" date="2019" name="Int. J. Syst. Evol. Microbiol.">
        <title>The Global Catalogue of Microorganisms (GCM) 10K type strain sequencing project: providing services to taxonomists for standard genome sequencing and annotation.</title>
        <authorList>
            <consortium name="The Broad Institute Genomics Platform"/>
            <consortium name="The Broad Institute Genome Sequencing Center for Infectious Disease"/>
            <person name="Wu L."/>
            <person name="Ma J."/>
        </authorList>
    </citation>
    <scope>NUCLEOTIDE SEQUENCE [LARGE SCALE GENOMIC DNA]</scope>
    <source>
        <strain evidence="9">CGMCC 1.10363</strain>
    </source>
</reference>
<evidence type="ECO:0000259" key="6">
    <source>
        <dbReference type="Pfam" id="PF01243"/>
    </source>
</evidence>
<accession>A0ABV8Q2R4</accession>
<organism evidence="8 9">
    <name type="scientific">Gryllotalpicola reticulitermitis</name>
    <dbReference type="NCBI Taxonomy" id="1184153"/>
    <lineage>
        <taxon>Bacteria</taxon>
        <taxon>Bacillati</taxon>
        <taxon>Actinomycetota</taxon>
        <taxon>Actinomycetes</taxon>
        <taxon>Micrococcales</taxon>
        <taxon>Microbacteriaceae</taxon>
        <taxon>Gryllotalpicola</taxon>
    </lineage>
</organism>
<dbReference type="InterPro" id="IPR012349">
    <property type="entry name" value="Split_barrel_FMN-bd"/>
</dbReference>
<evidence type="ECO:0000259" key="7">
    <source>
        <dbReference type="Pfam" id="PF10590"/>
    </source>
</evidence>
<comment type="similarity">
    <text evidence="2">Belongs to the pyridoxamine 5'-phosphate oxidase family.</text>
</comment>
<protein>
    <submittedName>
        <fullName evidence="8">Pyridoxal 5'-phosphate synthase</fullName>
    </submittedName>
</protein>
<dbReference type="PIRSF" id="PIRSF000190">
    <property type="entry name" value="Pyd_amn-ph_oxd"/>
    <property type="match status" value="1"/>
</dbReference>
<name>A0ABV8Q2R4_9MICO</name>
<gene>
    <name evidence="8" type="ORF">ACFOYW_04935</name>
</gene>
<feature type="domain" description="Pyridoxine 5'-phosphate oxidase dimerisation C-terminal" evidence="7">
    <location>
        <begin position="178"/>
        <end position="217"/>
    </location>
</feature>
<proteinExistence type="inferred from homology"/>
<evidence type="ECO:0000256" key="4">
    <source>
        <dbReference type="ARBA" id="ARBA00022643"/>
    </source>
</evidence>
<dbReference type="InterPro" id="IPR019576">
    <property type="entry name" value="Pyridoxamine_oxidase_dimer_C"/>
</dbReference>
<comment type="caution">
    <text evidence="8">The sequence shown here is derived from an EMBL/GenBank/DDBJ whole genome shotgun (WGS) entry which is preliminary data.</text>
</comment>
<evidence type="ECO:0000256" key="2">
    <source>
        <dbReference type="ARBA" id="ARBA00007301"/>
    </source>
</evidence>
<evidence type="ECO:0000256" key="5">
    <source>
        <dbReference type="ARBA" id="ARBA00023002"/>
    </source>
</evidence>
<evidence type="ECO:0000313" key="9">
    <source>
        <dbReference type="Proteomes" id="UP001595900"/>
    </source>
</evidence>
<dbReference type="InterPro" id="IPR000659">
    <property type="entry name" value="Pyridox_Oxase"/>
</dbReference>
<dbReference type="SUPFAM" id="SSF50475">
    <property type="entry name" value="FMN-binding split barrel"/>
    <property type="match status" value="1"/>
</dbReference>
<dbReference type="Pfam" id="PF01243">
    <property type="entry name" value="PNPOx_N"/>
    <property type="match status" value="1"/>
</dbReference>